<dbReference type="EMBL" id="GEEE01012595">
    <property type="protein sequence ID" value="JAP50630.1"/>
    <property type="molecule type" value="Transcribed_RNA"/>
</dbReference>
<dbReference type="InterPro" id="IPR000477">
    <property type="entry name" value="RT_dom"/>
</dbReference>
<feature type="domain" description="Reverse transcriptase" evidence="1">
    <location>
        <begin position="16"/>
        <end position="289"/>
    </location>
</feature>
<protein>
    <submittedName>
        <fullName evidence="2">RNA-directed DNA polymerase from mobile element jockey</fullName>
    </submittedName>
</protein>
<keyword evidence="2" id="KW-0808">Transferase</keyword>
<proteinExistence type="predicted"/>
<sequence length="480" mass="55401">ELSTELSVPLSILFELSMRTGDLPLQWKTANIVPLYKGGSKMSTNSFRPISLTCLSCKMMEVLVKQAILRFCDESDIIQNFQHGFRRGRSCLSNLLTSIEAWTSALEEGFEVDVVYIDFRKAFDSVPHQRLLHKLSVLGIKGKILDWIRSFLVGRKQRVCIGEDKSDWVDVVSGVPQGSVLGPLLFILYVNDSLQELDCGKIMFADDVKLWQVIKHPSDRDALQNNLCKLQTWSERWLLDFNVQKCAVLHLRPTNYPIPQSSRTYHLKNIQIPVASTQKDLGIWIQSNLKPSLQSVKAANKATGVLHAIKRAFLAFDEDLFGRVYGTFVRPHLEYGIQAWRPWLAKDTACLEKVQRRATKLVRGLKNHTYIDRLACLNLFPLHYRQQRGDLILVYKIINGLEKGLRFEDMFQWHLSPHLRGHTMKLRTKMSKLNLRSEFFTQRVIQQWNNLPQSVVEATSLQMYKQRLDNYMRPLSSLQV</sequence>
<evidence type="ECO:0000259" key="1">
    <source>
        <dbReference type="PROSITE" id="PS50878"/>
    </source>
</evidence>
<gene>
    <name evidence="2" type="primary">RTJK</name>
    <name evidence="2" type="ORF">TR136920</name>
</gene>
<name>A0A0X3PH38_SCHSO</name>
<keyword evidence="2" id="KW-0695">RNA-directed DNA polymerase</keyword>
<dbReference type="Pfam" id="PF00078">
    <property type="entry name" value="RVT_1"/>
    <property type="match status" value="1"/>
</dbReference>
<dbReference type="PANTHER" id="PTHR33332">
    <property type="entry name" value="REVERSE TRANSCRIPTASE DOMAIN-CONTAINING PROTEIN"/>
    <property type="match status" value="1"/>
</dbReference>
<dbReference type="AlphaFoldDB" id="A0A0X3PH38"/>
<feature type="non-terminal residue" evidence="2">
    <location>
        <position position="1"/>
    </location>
</feature>
<reference evidence="2" key="1">
    <citation type="submission" date="2016-01" db="EMBL/GenBank/DDBJ databases">
        <title>Reference transcriptome for the parasite Schistocephalus solidus: insights into the molecular evolution of parasitism.</title>
        <authorList>
            <person name="Hebert F.O."/>
            <person name="Grambauer S."/>
            <person name="Barber I."/>
            <person name="Landry C.R."/>
            <person name="Aubin-Horth N."/>
        </authorList>
    </citation>
    <scope>NUCLEOTIDE SEQUENCE</scope>
</reference>
<dbReference type="PROSITE" id="PS50878">
    <property type="entry name" value="RT_POL"/>
    <property type="match status" value="1"/>
</dbReference>
<dbReference type="GO" id="GO:0003964">
    <property type="term" value="F:RNA-directed DNA polymerase activity"/>
    <property type="evidence" value="ECO:0007669"/>
    <property type="project" value="UniProtKB-KW"/>
</dbReference>
<organism evidence="2">
    <name type="scientific">Schistocephalus solidus</name>
    <name type="common">Tapeworm</name>
    <dbReference type="NCBI Taxonomy" id="70667"/>
    <lineage>
        <taxon>Eukaryota</taxon>
        <taxon>Metazoa</taxon>
        <taxon>Spiralia</taxon>
        <taxon>Lophotrochozoa</taxon>
        <taxon>Platyhelminthes</taxon>
        <taxon>Cestoda</taxon>
        <taxon>Eucestoda</taxon>
        <taxon>Diphyllobothriidea</taxon>
        <taxon>Diphyllobothriidae</taxon>
        <taxon>Schistocephalus</taxon>
    </lineage>
</organism>
<dbReference type="CDD" id="cd01650">
    <property type="entry name" value="RT_nLTR_like"/>
    <property type="match status" value="1"/>
</dbReference>
<evidence type="ECO:0000313" key="2">
    <source>
        <dbReference type="EMBL" id="JAP50630.1"/>
    </source>
</evidence>
<keyword evidence="2" id="KW-0548">Nucleotidyltransferase</keyword>
<accession>A0A0X3PH38</accession>